<dbReference type="InterPro" id="IPR050678">
    <property type="entry name" value="DNA_Partitioning_ATPase"/>
</dbReference>
<proteinExistence type="predicted"/>
<name>A0AAW5Q546_9ACTN</name>
<evidence type="ECO:0000259" key="1">
    <source>
        <dbReference type="Pfam" id="PF01656"/>
    </source>
</evidence>
<dbReference type="AlphaFoldDB" id="A0AAW5Q546"/>
<evidence type="ECO:0000313" key="2">
    <source>
        <dbReference type="EMBL" id="MCT2117329.1"/>
    </source>
</evidence>
<dbReference type="PANTHER" id="PTHR13696:SF96">
    <property type="entry name" value="COBQ_COBB_MIND_PARA NUCLEOTIDE BINDING DOMAIN-CONTAINING PROTEIN"/>
    <property type="match status" value="1"/>
</dbReference>
<comment type="caution">
    <text evidence="2">The sequence shown here is derived from an EMBL/GenBank/DDBJ whole genome shotgun (WGS) entry which is preliminary data.</text>
</comment>
<reference evidence="2" key="1">
    <citation type="submission" date="2022-04" db="EMBL/GenBank/DDBJ databases">
        <title>Human microbiome associated bacterial genomes.</title>
        <authorList>
            <person name="Sandstrom S."/>
            <person name="Salamzade R."/>
            <person name="Kalan L.R."/>
        </authorList>
    </citation>
    <scope>NUCLEOTIDE SEQUENCE</scope>
    <source>
        <strain evidence="2">P3-SID1762</strain>
    </source>
</reference>
<dbReference type="SUPFAM" id="SSF52540">
    <property type="entry name" value="P-loop containing nucleoside triphosphate hydrolases"/>
    <property type="match status" value="1"/>
</dbReference>
<organism evidence="2 3">
    <name type="scientific">Dietzia cinnamea</name>
    <dbReference type="NCBI Taxonomy" id="321318"/>
    <lineage>
        <taxon>Bacteria</taxon>
        <taxon>Bacillati</taxon>
        <taxon>Actinomycetota</taxon>
        <taxon>Actinomycetes</taxon>
        <taxon>Mycobacteriales</taxon>
        <taxon>Dietziaceae</taxon>
        <taxon>Dietzia</taxon>
    </lineage>
</organism>
<dbReference type="InterPro" id="IPR027417">
    <property type="entry name" value="P-loop_NTPase"/>
</dbReference>
<dbReference type="PIRSF" id="PIRSF009320">
    <property type="entry name" value="Nuc_binding_HP_1000"/>
    <property type="match status" value="1"/>
</dbReference>
<dbReference type="PANTHER" id="PTHR13696">
    <property type="entry name" value="P-LOOP CONTAINING NUCLEOSIDE TRIPHOSPHATE HYDROLASE"/>
    <property type="match status" value="1"/>
</dbReference>
<dbReference type="Proteomes" id="UP001206890">
    <property type="component" value="Unassembled WGS sequence"/>
</dbReference>
<dbReference type="RefSeq" id="WP_259842319.1">
    <property type="nucleotide sequence ID" value="NZ_JALXTB010000021.1"/>
</dbReference>
<sequence>MPILTIAHTKGGVGKSTTTVYLAAAAHARDMSVRVVDLDRQGTTMAWAEAAAAAGAPLPFEVGTSIPVDNPAILTIVDTPPGEAKAIQEAIDAADLVVIPSRATPADLARVYPTVSTTRHKPTVVVLTSIRLGTRLLEQARDLLAADEIATAQTTILQREAIAASFGYPPSRLHGYDDLLTELLSTELLGDHRG</sequence>
<dbReference type="InterPro" id="IPR002586">
    <property type="entry name" value="CobQ/CobB/MinD/ParA_Nub-bd_dom"/>
</dbReference>
<gene>
    <name evidence="2" type="ORF">M3D93_06125</name>
</gene>
<dbReference type="CDD" id="cd02042">
    <property type="entry name" value="ParAB_family"/>
    <property type="match status" value="1"/>
</dbReference>
<feature type="domain" description="CobQ/CobB/MinD/ParA nucleotide binding" evidence="1">
    <location>
        <begin position="4"/>
        <end position="163"/>
    </location>
</feature>
<accession>A0AAW5Q546</accession>
<dbReference type="EMBL" id="JALXTC010000020">
    <property type="protein sequence ID" value="MCT2117329.1"/>
    <property type="molecule type" value="Genomic_DNA"/>
</dbReference>
<protein>
    <submittedName>
        <fullName evidence="2">ParA family protein</fullName>
    </submittedName>
</protein>
<evidence type="ECO:0000313" key="3">
    <source>
        <dbReference type="Proteomes" id="UP001206890"/>
    </source>
</evidence>
<dbReference type="Pfam" id="PF01656">
    <property type="entry name" value="CbiA"/>
    <property type="match status" value="1"/>
</dbReference>
<dbReference type="Gene3D" id="3.40.50.300">
    <property type="entry name" value="P-loop containing nucleotide triphosphate hydrolases"/>
    <property type="match status" value="1"/>
</dbReference>